<dbReference type="Pfam" id="PF03455">
    <property type="entry name" value="dDENN"/>
    <property type="match status" value="1"/>
</dbReference>
<feature type="compositionally biased region" description="Polar residues" evidence="1">
    <location>
        <begin position="149"/>
        <end position="159"/>
    </location>
</feature>
<accession>A0ABS2Y9L1</accession>
<feature type="region of interest" description="Disordered" evidence="1">
    <location>
        <begin position="377"/>
        <end position="399"/>
    </location>
</feature>
<protein>
    <submittedName>
        <fullName evidence="3">DEN1B protein</fullName>
    </submittedName>
</protein>
<evidence type="ECO:0000256" key="1">
    <source>
        <dbReference type="SAM" id="MobiDB-lite"/>
    </source>
</evidence>
<evidence type="ECO:0000313" key="4">
    <source>
        <dbReference type="Proteomes" id="UP001166093"/>
    </source>
</evidence>
<dbReference type="Proteomes" id="UP001166093">
    <property type="component" value="Unassembled WGS sequence"/>
</dbReference>
<gene>
    <name evidence="3" type="primary">Dennd1b_0</name>
    <name evidence="3" type="ORF">GTO93_0005006</name>
</gene>
<name>A0ABS2Y9L1_POLSP</name>
<reference evidence="3" key="1">
    <citation type="journal article" date="2021" name="Cell">
        <title>Tracing the genetic footprints of vertebrate landing in non-teleost ray-finned fishes.</title>
        <authorList>
            <person name="Bi X."/>
            <person name="Wang K."/>
            <person name="Yang L."/>
            <person name="Pan H."/>
            <person name="Jiang H."/>
            <person name="Wei Q."/>
            <person name="Fang M."/>
            <person name="Yu H."/>
            <person name="Zhu C."/>
            <person name="Cai Y."/>
            <person name="He Y."/>
            <person name="Gan X."/>
            <person name="Zeng H."/>
            <person name="Yu D."/>
            <person name="Zhu Y."/>
            <person name="Jiang H."/>
            <person name="Qiu Q."/>
            <person name="Yang H."/>
            <person name="Zhang Y.E."/>
            <person name="Wang W."/>
            <person name="Zhu M."/>
            <person name="He S."/>
            <person name="Zhang G."/>
        </authorList>
    </citation>
    <scope>NUCLEOTIDE SEQUENCE</scope>
    <source>
        <strain evidence="3">Pddl_001</strain>
    </source>
</reference>
<dbReference type="PROSITE" id="PS50211">
    <property type="entry name" value="DENN"/>
    <property type="match status" value="1"/>
</dbReference>
<sequence length="431" mass="47928">ISTLKSKLKKPCTATGRGVAMAFLRTQAALFGSYRDALRYKPGEPISFCEDSFRNHRSSTMRAFLKMAVNLQLFKQFIDGRLSRINAGRGFSDVFEVEITEGGFCGANSRLYQQWMQPVKAKSHAKQGLKEMKSMLRQKETNEEDGQLSMGSPSSTKSLSPKRKQGQRQVRLQQVGYLKNGIDILGGVCAFRLSSEDSGEVSACIDNSDDSCEMDSDKQYTGKMDLLGEILDTLSINSSDQGKLSGAKSLDFFRSMDDIDYKVNKSNTPSEISLPQLCMSGSEQHTGWNLGQDDSVLHGKHLPPSPRRQNCGDPGDALYVVTEEHSLIPHGLHKKDLSKITVNSAPPVGSQNALAQTDRFSVVQRDKLPKHTLKCSPESTFQEQNPKKKGRQPSILVPWEKEDIEEDLKTETREKGLLEEIESIYCISSAF</sequence>
<dbReference type="InterPro" id="IPR040032">
    <property type="entry name" value="DENND1A/B/C"/>
</dbReference>
<keyword evidence="4" id="KW-1185">Reference proteome</keyword>
<dbReference type="EMBL" id="JAAWVQ010126600">
    <property type="protein sequence ID" value="MBN3283407.1"/>
    <property type="molecule type" value="Genomic_DNA"/>
</dbReference>
<feature type="domain" description="UDENN" evidence="2">
    <location>
        <begin position="1"/>
        <end position="88"/>
    </location>
</feature>
<proteinExistence type="predicted"/>
<dbReference type="SMART" id="SM00801">
    <property type="entry name" value="dDENN"/>
    <property type="match status" value="1"/>
</dbReference>
<feature type="non-terminal residue" evidence="3">
    <location>
        <position position="1"/>
    </location>
</feature>
<dbReference type="InterPro" id="IPR037516">
    <property type="entry name" value="Tripartite_DENN"/>
</dbReference>
<feature type="region of interest" description="Disordered" evidence="1">
    <location>
        <begin position="138"/>
        <end position="168"/>
    </location>
</feature>
<evidence type="ECO:0000259" key="2">
    <source>
        <dbReference type="PROSITE" id="PS50211"/>
    </source>
</evidence>
<dbReference type="PANTHER" id="PTHR13196:SF24">
    <property type="entry name" value="DENN DOMAIN-CONTAINING PROTEIN 1B"/>
    <property type="match status" value="1"/>
</dbReference>
<dbReference type="PANTHER" id="PTHR13196">
    <property type="entry name" value="DENN DOMAIN-CONTAINING"/>
    <property type="match status" value="1"/>
</dbReference>
<dbReference type="InterPro" id="IPR005112">
    <property type="entry name" value="dDENN_dom"/>
</dbReference>
<comment type="caution">
    <text evidence="3">The sequence shown here is derived from an EMBL/GenBank/DDBJ whole genome shotgun (WGS) entry which is preliminary data.</text>
</comment>
<feature type="non-terminal residue" evidence="3">
    <location>
        <position position="431"/>
    </location>
</feature>
<organism evidence="3 4">
    <name type="scientific">Polyodon spathula</name>
    <name type="common">North American paddlefish</name>
    <name type="synonym">Squalus spathula</name>
    <dbReference type="NCBI Taxonomy" id="7913"/>
    <lineage>
        <taxon>Eukaryota</taxon>
        <taxon>Metazoa</taxon>
        <taxon>Chordata</taxon>
        <taxon>Craniata</taxon>
        <taxon>Vertebrata</taxon>
        <taxon>Euteleostomi</taxon>
        <taxon>Actinopterygii</taxon>
        <taxon>Chondrostei</taxon>
        <taxon>Acipenseriformes</taxon>
        <taxon>Polyodontidae</taxon>
        <taxon>Polyodon</taxon>
    </lineage>
</organism>
<evidence type="ECO:0000313" key="3">
    <source>
        <dbReference type="EMBL" id="MBN3283407.1"/>
    </source>
</evidence>
<dbReference type="Gene3D" id="6.10.140.1000">
    <property type="match status" value="1"/>
</dbReference>